<keyword evidence="3" id="KW-0472">Membrane</keyword>
<evidence type="ECO:0000256" key="1">
    <source>
        <dbReference type="ARBA" id="ARBA00022801"/>
    </source>
</evidence>
<evidence type="ECO:0000313" key="5">
    <source>
        <dbReference type="EMBL" id="UXH79830.1"/>
    </source>
</evidence>
<comment type="similarity">
    <text evidence="2">Belongs to the UPF0173 family.</text>
</comment>
<proteinExistence type="inferred from homology"/>
<keyword evidence="3" id="KW-0812">Transmembrane</keyword>
<dbReference type="SUPFAM" id="SSF56281">
    <property type="entry name" value="Metallo-hydrolase/oxidoreductase"/>
    <property type="match status" value="1"/>
</dbReference>
<dbReference type="EMBL" id="CP104562">
    <property type="protein sequence ID" value="UXH79830.1"/>
    <property type="molecule type" value="Genomic_DNA"/>
</dbReference>
<evidence type="ECO:0000259" key="4">
    <source>
        <dbReference type="SMART" id="SM00849"/>
    </source>
</evidence>
<dbReference type="PANTHER" id="PTHR43546">
    <property type="entry name" value="UPF0173 METAL-DEPENDENT HYDROLASE MJ1163-RELATED"/>
    <property type="match status" value="1"/>
</dbReference>
<name>A0ABY6B5M3_9BURK</name>
<sequence length="313" mass="33246">MLKFLREAAASSAPCAGLERPRRRGHIAAICMAVAALAATGAIAQVAAPERSSPAASDSRPAGQTEVVWLGQAAFKITSPGGKVIVIDPWLKANPQTPPAYKQLESFGRVDVLLVTHGHGDHWADAPALATLYNTPLRGPGDLLQSAGALGILPTALLPRMNKGGTVEAAPGIRVTMVRAEHSSVLLWRNPATNKDEVHPGGEPIGWIIELENGLRIYHAGDTAVFGDMRWIGERYRPDLALVPIGGNFTMDPGDAAYAVAELLRPKAVIPMHYGANPLAKGTPKEFAAALDKLDRSGRIKVVVPQPGERLQF</sequence>
<dbReference type="InterPro" id="IPR001279">
    <property type="entry name" value="Metallo-B-lactamas"/>
</dbReference>
<dbReference type="InterPro" id="IPR050114">
    <property type="entry name" value="UPF0173_UPF0282_UlaG_hydrolase"/>
</dbReference>
<dbReference type="HAMAP" id="MF_00457">
    <property type="entry name" value="UPF0173"/>
    <property type="match status" value="1"/>
</dbReference>
<dbReference type="GO" id="GO:0016787">
    <property type="term" value="F:hydrolase activity"/>
    <property type="evidence" value="ECO:0007669"/>
    <property type="project" value="UniProtKB-KW"/>
</dbReference>
<keyword evidence="1 2" id="KW-0378">Hydrolase</keyword>
<dbReference type="InterPro" id="IPR036866">
    <property type="entry name" value="RibonucZ/Hydroxyglut_hydro"/>
</dbReference>
<dbReference type="RefSeq" id="WP_261759648.1">
    <property type="nucleotide sequence ID" value="NZ_CP104562.2"/>
</dbReference>
<evidence type="ECO:0000256" key="2">
    <source>
        <dbReference type="HAMAP-Rule" id="MF_00457"/>
    </source>
</evidence>
<dbReference type="InterPro" id="IPR022877">
    <property type="entry name" value="UPF0173"/>
</dbReference>
<dbReference type="PANTHER" id="PTHR43546:SF3">
    <property type="entry name" value="UPF0173 METAL-DEPENDENT HYDROLASE MJ1163"/>
    <property type="match status" value="1"/>
</dbReference>
<dbReference type="Gene3D" id="3.60.15.10">
    <property type="entry name" value="Ribonuclease Z/Hydroxyacylglutathione hydrolase-like"/>
    <property type="match status" value="1"/>
</dbReference>
<dbReference type="Pfam" id="PF12706">
    <property type="entry name" value="Lactamase_B_2"/>
    <property type="match status" value="1"/>
</dbReference>
<keyword evidence="3" id="KW-1133">Transmembrane helix</keyword>
<gene>
    <name evidence="5" type="ORF">N4261_08070</name>
</gene>
<feature type="transmembrane region" description="Helical" evidence="3">
    <location>
        <begin position="27"/>
        <end position="48"/>
    </location>
</feature>
<evidence type="ECO:0000313" key="6">
    <source>
        <dbReference type="Proteomes" id="UP001064933"/>
    </source>
</evidence>
<dbReference type="Proteomes" id="UP001064933">
    <property type="component" value="Chromosome"/>
</dbReference>
<keyword evidence="6" id="KW-1185">Reference proteome</keyword>
<evidence type="ECO:0000256" key="3">
    <source>
        <dbReference type="SAM" id="Phobius"/>
    </source>
</evidence>
<protein>
    <recommendedName>
        <fullName evidence="2">UPF0173 metal-dependent hydrolase N4261_08070</fullName>
    </recommendedName>
</protein>
<dbReference type="NCBIfam" id="NF001911">
    <property type="entry name" value="PRK00685.1"/>
    <property type="match status" value="1"/>
</dbReference>
<dbReference type="SMART" id="SM00849">
    <property type="entry name" value="Lactamase_B"/>
    <property type="match status" value="1"/>
</dbReference>
<organism evidence="5 6">
    <name type="scientific">Roseateles amylovorans</name>
    <dbReference type="NCBI Taxonomy" id="2978473"/>
    <lineage>
        <taxon>Bacteria</taxon>
        <taxon>Pseudomonadati</taxon>
        <taxon>Pseudomonadota</taxon>
        <taxon>Betaproteobacteria</taxon>
        <taxon>Burkholderiales</taxon>
        <taxon>Sphaerotilaceae</taxon>
        <taxon>Roseateles</taxon>
    </lineage>
</organism>
<feature type="domain" description="Metallo-beta-lactamase" evidence="4">
    <location>
        <begin position="71"/>
        <end position="273"/>
    </location>
</feature>
<reference evidence="5" key="1">
    <citation type="submission" date="2022-10" db="EMBL/GenBank/DDBJ databases">
        <title>Characterization and whole genome sequencing of a new Roseateles species, isolated from fresh water.</title>
        <authorList>
            <person name="Guliayeva D.Y."/>
            <person name="Akhremchuk A.E."/>
            <person name="Sikolenko M.A."/>
            <person name="Valentovich L.N."/>
            <person name="Sidarenka A.V."/>
        </authorList>
    </citation>
    <scope>NUCLEOTIDE SEQUENCE</scope>
    <source>
        <strain evidence="5">BIM B-1768</strain>
    </source>
</reference>
<accession>A0ABY6B5M3</accession>